<evidence type="ECO:0000256" key="2">
    <source>
        <dbReference type="ARBA" id="ARBA00009749"/>
    </source>
</evidence>
<keyword evidence="6 8" id="KW-1133">Transmembrane helix</keyword>
<dbReference type="RefSeq" id="WP_105019901.1">
    <property type="nucleotide sequence ID" value="NZ_MSCM01000001.1"/>
</dbReference>
<gene>
    <name evidence="10" type="ORF">BTO16_01445</name>
</gene>
<dbReference type="InterPro" id="IPR046342">
    <property type="entry name" value="CBS_dom_sf"/>
</dbReference>
<accession>A0A2S7WVJ1</accession>
<comment type="subcellular location">
    <subcellularLocation>
        <location evidence="8">Cell membrane</location>
        <topology evidence="8">Multi-pass membrane protein</topology>
    </subcellularLocation>
    <subcellularLocation>
        <location evidence="1">Membrane</location>
        <topology evidence="1">Multi-pass membrane protein</topology>
    </subcellularLocation>
</comment>
<proteinExistence type="inferred from homology"/>
<evidence type="ECO:0000313" key="10">
    <source>
        <dbReference type="EMBL" id="PQJ81322.1"/>
    </source>
</evidence>
<evidence type="ECO:0000313" key="11">
    <source>
        <dbReference type="Proteomes" id="UP000239068"/>
    </source>
</evidence>
<dbReference type="Gene3D" id="3.10.580.10">
    <property type="entry name" value="CBS-domain"/>
    <property type="match status" value="1"/>
</dbReference>
<evidence type="ECO:0000256" key="4">
    <source>
        <dbReference type="ARBA" id="ARBA00022692"/>
    </source>
</evidence>
<keyword evidence="7 8" id="KW-0472">Membrane</keyword>
<comment type="caution">
    <text evidence="8">Lacks conserved residue(s) required for the propagation of feature annotation.</text>
</comment>
<dbReference type="OrthoDB" id="9790355at2"/>
<keyword evidence="11" id="KW-1185">Reference proteome</keyword>
<reference evidence="10 11" key="1">
    <citation type="submission" date="2016-12" db="EMBL/GenBank/DDBJ databases">
        <title>Trade-off between light-utilization and light-protection in marine flavobacteria.</title>
        <authorList>
            <person name="Kumagai Y."/>
            <person name="Yoshizawa S."/>
            <person name="Kogure K."/>
            <person name="Iwasaki W."/>
        </authorList>
    </citation>
    <scope>NUCLEOTIDE SEQUENCE [LARGE SCALE GENOMIC DNA]</scope>
    <source>
        <strain evidence="10 11">ATCC 43844</strain>
    </source>
</reference>
<keyword evidence="5 8" id="KW-0460">Magnesium</keyword>
<evidence type="ECO:0000256" key="5">
    <source>
        <dbReference type="ARBA" id="ARBA00022842"/>
    </source>
</evidence>
<dbReference type="Gene3D" id="1.10.357.20">
    <property type="entry name" value="SLC41 divalent cation transporters, integral membrane domain"/>
    <property type="match status" value="1"/>
</dbReference>
<keyword evidence="8" id="KW-0479">Metal-binding</keyword>
<dbReference type="Pfam" id="PF01769">
    <property type="entry name" value="MgtE"/>
    <property type="match status" value="1"/>
</dbReference>
<dbReference type="InterPro" id="IPR036739">
    <property type="entry name" value="SLC41_membr_dom_sf"/>
</dbReference>
<name>A0A2S7WVJ1_9FLAO</name>
<dbReference type="EMBL" id="MSCM01000001">
    <property type="protein sequence ID" value="PQJ81322.1"/>
    <property type="molecule type" value="Genomic_DNA"/>
</dbReference>
<dbReference type="SUPFAM" id="SSF54631">
    <property type="entry name" value="CBS-domain pair"/>
    <property type="match status" value="1"/>
</dbReference>
<comment type="subunit">
    <text evidence="8">Homodimer.</text>
</comment>
<comment type="similarity">
    <text evidence="2 8">Belongs to the SLC41A transporter family.</text>
</comment>
<dbReference type="SUPFAM" id="SSF161093">
    <property type="entry name" value="MgtE membrane domain-like"/>
    <property type="match status" value="1"/>
</dbReference>
<dbReference type="InterPro" id="IPR006667">
    <property type="entry name" value="SLC41_membr_dom"/>
</dbReference>
<organism evidence="10 11">
    <name type="scientific">Polaribacter glomeratus</name>
    <dbReference type="NCBI Taxonomy" id="102"/>
    <lineage>
        <taxon>Bacteria</taxon>
        <taxon>Pseudomonadati</taxon>
        <taxon>Bacteroidota</taxon>
        <taxon>Flavobacteriia</taxon>
        <taxon>Flavobacteriales</taxon>
        <taxon>Flavobacteriaceae</taxon>
    </lineage>
</organism>
<feature type="transmembrane region" description="Helical" evidence="8">
    <location>
        <begin position="370"/>
        <end position="396"/>
    </location>
</feature>
<keyword evidence="4 8" id="KW-0812">Transmembrane</keyword>
<feature type="domain" description="Magnesium transporter MgtE intracellular" evidence="9">
    <location>
        <begin position="19"/>
        <end position="122"/>
    </location>
</feature>
<dbReference type="Proteomes" id="UP000239068">
    <property type="component" value="Unassembled WGS sequence"/>
</dbReference>
<dbReference type="AlphaFoldDB" id="A0A2S7WVJ1"/>
<keyword evidence="3 8" id="KW-0813">Transport</keyword>
<feature type="transmembrane region" description="Helical" evidence="8">
    <location>
        <begin position="408"/>
        <end position="430"/>
    </location>
</feature>
<dbReference type="GO" id="GO:0046872">
    <property type="term" value="F:metal ion binding"/>
    <property type="evidence" value="ECO:0007669"/>
    <property type="project" value="UniProtKB-KW"/>
</dbReference>
<evidence type="ECO:0000256" key="6">
    <source>
        <dbReference type="ARBA" id="ARBA00022989"/>
    </source>
</evidence>
<dbReference type="GO" id="GO:0005886">
    <property type="term" value="C:plasma membrane"/>
    <property type="evidence" value="ECO:0007669"/>
    <property type="project" value="UniProtKB-SubCell"/>
</dbReference>
<feature type="transmembrane region" description="Helical" evidence="8">
    <location>
        <begin position="343"/>
        <end position="364"/>
    </location>
</feature>
<comment type="function">
    <text evidence="8">Acts as a magnesium transporter.</text>
</comment>
<dbReference type="PANTHER" id="PTHR41394:SF5">
    <property type="entry name" value="SLC41A_MGTE INTEGRAL MEMBRANE DOMAIN-CONTAINING PROTEIN"/>
    <property type="match status" value="1"/>
</dbReference>
<dbReference type="SUPFAM" id="SSF158791">
    <property type="entry name" value="MgtE N-terminal domain-like"/>
    <property type="match status" value="1"/>
</dbReference>
<dbReference type="InterPro" id="IPR006669">
    <property type="entry name" value="MgtE_transporter"/>
</dbReference>
<dbReference type="Pfam" id="PF03448">
    <property type="entry name" value="MgtE_N"/>
    <property type="match status" value="1"/>
</dbReference>
<comment type="caution">
    <text evidence="10">The sequence shown here is derived from an EMBL/GenBank/DDBJ whole genome shotgun (WGS) entry which is preliminary data.</text>
</comment>
<evidence type="ECO:0000256" key="8">
    <source>
        <dbReference type="RuleBase" id="RU362011"/>
    </source>
</evidence>
<dbReference type="GO" id="GO:0015095">
    <property type="term" value="F:magnesium ion transmembrane transporter activity"/>
    <property type="evidence" value="ECO:0007669"/>
    <property type="project" value="UniProtKB-UniRule"/>
</dbReference>
<dbReference type="NCBIfam" id="TIGR00400">
    <property type="entry name" value="mgtE"/>
    <property type="match status" value="1"/>
</dbReference>
<evidence type="ECO:0000259" key="9">
    <source>
        <dbReference type="SMART" id="SM00924"/>
    </source>
</evidence>
<evidence type="ECO:0000256" key="1">
    <source>
        <dbReference type="ARBA" id="ARBA00004141"/>
    </source>
</evidence>
<evidence type="ECO:0000256" key="3">
    <source>
        <dbReference type="ARBA" id="ARBA00022448"/>
    </source>
</evidence>
<protein>
    <recommendedName>
        <fullName evidence="8">Magnesium transporter MgtE</fullName>
    </recommendedName>
</protein>
<dbReference type="InterPro" id="IPR006668">
    <property type="entry name" value="Mg_transptr_MgtE_intracell_dom"/>
</dbReference>
<dbReference type="Pfam" id="PF00571">
    <property type="entry name" value="CBS"/>
    <property type="match status" value="1"/>
</dbReference>
<dbReference type="InterPro" id="IPR000644">
    <property type="entry name" value="CBS_dom"/>
</dbReference>
<dbReference type="SMART" id="SM00924">
    <property type="entry name" value="MgtE_N"/>
    <property type="match status" value="1"/>
</dbReference>
<dbReference type="PANTHER" id="PTHR41394">
    <property type="entry name" value="MAGNESIUM TRANSPORTER MGTE"/>
    <property type="match status" value="1"/>
</dbReference>
<keyword evidence="8" id="KW-1003">Cell membrane</keyword>
<evidence type="ECO:0000256" key="7">
    <source>
        <dbReference type="ARBA" id="ARBA00023136"/>
    </source>
</evidence>
<sequence length="437" mass="48097">MKLKTEIIESELRNEYFSKFPKDAAHTLDLFSAEIVLKYLAELKVDNARDIFFQLTPELITELILNMDDALFRELFFKVNTHLAARLLSRLDKNKVTDKLSLLPDLISREILDFLNYKEDTAGYLMETNVITFHSDNLVNDVLTRIRKIGKRNIMVIYVTDEEGKLLGKVPIQLIAISNPTEKLAKLMGAAPFINAMGTREEILEAIEKEDLLQIPVTDINNILLGIIRNDALMSASKQEITENLQSMFGAGKEEQALSKWTFAVRKRLPWLQVNLATAFLASMVVGLFEETIAKITILAIFLPVVAGQSGNTGSQALAVTIRGLALKEIRISQWFRVAKKEIMVGFVNGVAVALTTGTIVYFWTSSLGIAIVIAISMVISMLIAGFAGAIIPIGLKAIGQDPATSSSIILTTVTDICGFLSFLGLASLLSSALGIV</sequence>